<feature type="transmembrane region" description="Helical" evidence="1">
    <location>
        <begin position="41"/>
        <end position="63"/>
    </location>
</feature>
<feature type="domain" description="IRF tryptophan pentad repeat" evidence="2">
    <location>
        <begin position="1"/>
        <end position="38"/>
    </location>
</feature>
<evidence type="ECO:0000313" key="4">
    <source>
        <dbReference type="Proteomes" id="UP000219688"/>
    </source>
</evidence>
<proteinExistence type="predicted"/>
<keyword evidence="1" id="KW-0812">Transmembrane</keyword>
<keyword evidence="1" id="KW-1133">Transmembrane helix</keyword>
<dbReference type="Proteomes" id="UP000219688">
    <property type="component" value="Unassembled WGS sequence"/>
</dbReference>
<gene>
    <name evidence="3" type="ORF">SAMN05421879_10595</name>
</gene>
<evidence type="ECO:0000313" key="3">
    <source>
        <dbReference type="EMBL" id="SOC55461.1"/>
    </source>
</evidence>
<evidence type="ECO:0000259" key="2">
    <source>
        <dbReference type="PROSITE" id="PS51507"/>
    </source>
</evidence>
<keyword evidence="4" id="KW-1185">Reference proteome</keyword>
<feature type="transmembrane region" description="Helical" evidence="1">
    <location>
        <begin position="69"/>
        <end position="88"/>
    </location>
</feature>
<organism evidence="3 4">
    <name type="scientific">Ornithinimicrobium cerasi</name>
    <dbReference type="NCBI Taxonomy" id="2248773"/>
    <lineage>
        <taxon>Bacteria</taxon>
        <taxon>Bacillati</taxon>
        <taxon>Actinomycetota</taxon>
        <taxon>Actinomycetes</taxon>
        <taxon>Micrococcales</taxon>
        <taxon>Ornithinimicrobiaceae</taxon>
        <taxon>Ornithinimicrobium</taxon>
    </lineage>
</organism>
<keyword evidence="1" id="KW-0472">Membrane</keyword>
<reference evidence="4" key="1">
    <citation type="submission" date="2017-08" db="EMBL/GenBank/DDBJ databases">
        <authorList>
            <person name="Varghese N."/>
            <person name="Submissions S."/>
        </authorList>
    </citation>
    <scope>NUCLEOTIDE SEQUENCE [LARGE SCALE GENOMIC DNA]</scope>
    <source>
        <strain evidence="4">USBA17B2</strain>
    </source>
</reference>
<dbReference type="InterPro" id="IPR001346">
    <property type="entry name" value="Interferon_reg_fact_DNA-bd_dom"/>
</dbReference>
<name>A0A285VS73_9MICO</name>
<sequence>MGRQSRRRAGRRLTDSVDVKPESSILAGEPLRVYRTLPARVIGWSMVVAAVVLTVLTVVDVAGGHQSRVLAPVALIAGVGAAAWVLFLRPAVTLYADGVHLTNVVTETTVPFAAVEEVTGRWALELRDVRGRTHSAWAVPVRRDMVRRRSIEDFAETTRRRGREGVTAQGVMDEVLRAMQRWRLDGGERPGEQAEVHRRPSWPALLVLVLALALAVGALVL</sequence>
<dbReference type="EMBL" id="OBQK01000005">
    <property type="protein sequence ID" value="SOC55461.1"/>
    <property type="molecule type" value="Genomic_DNA"/>
</dbReference>
<protein>
    <recommendedName>
        <fullName evidence="2">IRF tryptophan pentad repeat domain-containing protein</fullName>
    </recommendedName>
</protein>
<dbReference type="PROSITE" id="PS51507">
    <property type="entry name" value="IRF_2"/>
    <property type="match status" value="1"/>
</dbReference>
<evidence type="ECO:0000256" key="1">
    <source>
        <dbReference type="SAM" id="Phobius"/>
    </source>
</evidence>
<dbReference type="AlphaFoldDB" id="A0A285VS73"/>
<accession>A0A285VS73</accession>
<dbReference type="GO" id="GO:0000976">
    <property type="term" value="F:transcription cis-regulatory region binding"/>
    <property type="evidence" value="ECO:0007669"/>
    <property type="project" value="InterPro"/>
</dbReference>
<feature type="transmembrane region" description="Helical" evidence="1">
    <location>
        <begin position="202"/>
        <end position="220"/>
    </location>
</feature>